<evidence type="ECO:0000313" key="2">
    <source>
        <dbReference type="Proteomes" id="UP000245156"/>
    </source>
</evidence>
<dbReference type="Proteomes" id="UP000245156">
    <property type="component" value="Chromosome"/>
</dbReference>
<dbReference type="EMBL" id="CP028116">
    <property type="protein sequence ID" value="AWJ37645.1"/>
    <property type="molecule type" value="Genomic_DNA"/>
</dbReference>
<dbReference type="PROSITE" id="PS51257">
    <property type="entry name" value="PROKAR_LIPOPROTEIN"/>
    <property type="match status" value="1"/>
</dbReference>
<gene>
    <name evidence="1" type="ORF">I3M_08600</name>
</gene>
<evidence type="ECO:0000313" key="1">
    <source>
        <dbReference type="EMBL" id="AWJ37645.1"/>
    </source>
</evidence>
<reference evidence="1 2" key="1">
    <citation type="submission" date="2018-03" db="EMBL/GenBank/DDBJ databases">
        <title>Genome Sequence of Escherichia coli O26 str. RM8426.</title>
        <authorList>
            <person name="Parker C.T."/>
            <person name="Huynh S."/>
            <person name="Cooper K."/>
            <person name="Bono J.L."/>
            <person name="Smith T.P."/>
        </authorList>
    </citation>
    <scope>NUCLEOTIDE SEQUENCE [LARGE SCALE GENOMIC DNA]</scope>
    <source>
        <strain evidence="1 2">RM8426</strain>
    </source>
</reference>
<organism evidence="1 2">
    <name type="scientific">Escherichia coli O26 str. RM8426</name>
    <dbReference type="NCBI Taxonomy" id="1055533"/>
    <lineage>
        <taxon>Bacteria</taxon>
        <taxon>Pseudomonadati</taxon>
        <taxon>Pseudomonadota</taxon>
        <taxon>Gammaproteobacteria</taxon>
        <taxon>Enterobacterales</taxon>
        <taxon>Enterobacteriaceae</taxon>
        <taxon>Escherichia</taxon>
    </lineage>
</organism>
<dbReference type="AlphaFoldDB" id="A0AA35AKI9"/>
<protein>
    <submittedName>
        <fullName evidence="1">Uncharacterized protein</fullName>
    </submittedName>
</protein>
<sequence length="66" mass="7229">MTFRDALTRRWIYTAITVAIGCPETLAMVRHLGSFGMSCHNLSQALAILTSSDTELYPRTSGINPA</sequence>
<accession>A0AA35AKI9</accession>
<proteinExistence type="predicted"/>
<name>A0AA35AKI9_ECOLX</name>